<evidence type="ECO:0000313" key="1">
    <source>
        <dbReference type="EMBL" id="ABE58558.1"/>
    </source>
</evidence>
<keyword evidence="2" id="KW-1185">Reference proteome</keyword>
<dbReference type="Proteomes" id="UP000000239">
    <property type="component" value="Chromosome"/>
</dbReference>
<organism evidence="1 2">
    <name type="scientific">Chromohalobacter israelensis (strain ATCC BAA-138 / DSM 3043 / CIP 106854 / NCIMB 13768 / 1H11)</name>
    <name type="common">Chromohalobacter salexigens</name>
    <dbReference type="NCBI Taxonomy" id="290398"/>
    <lineage>
        <taxon>Bacteria</taxon>
        <taxon>Pseudomonadati</taxon>
        <taxon>Pseudomonadota</taxon>
        <taxon>Gammaproteobacteria</taxon>
        <taxon>Oceanospirillales</taxon>
        <taxon>Halomonadaceae</taxon>
        <taxon>Chromohalobacter</taxon>
    </lineage>
</organism>
<name>Q1QYA0_CHRI1</name>
<gene>
    <name evidence="1" type="ordered locus">Csal_1203</name>
</gene>
<sequence length="101" mass="11389">MTLCFSLWPPLLLVVEGLKRWYFIALTPDDEPTWLRRQANGSLKGSHNHYKQPTSPVSRRETFRRNFQSSRYCSSGIAACARHIGEHVMRGTGVAGGDVRG</sequence>
<reference evidence="1 2" key="1">
    <citation type="journal article" date="2011" name="Stand. Genomic Sci.">
        <title>Complete genome sequence of the halophilic and highly halotolerant Chromohalobacter salexigens type strain (1H11(T)).</title>
        <authorList>
            <person name="Copeland A."/>
            <person name="O'Connor K."/>
            <person name="Lucas S."/>
            <person name="Lapidus A."/>
            <person name="Berry K.W."/>
            <person name="Detter J.C."/>
            <person name="Del Rio T.G."/>
            <person name="Hammon N."/>
            <person name="Dalin E."/>
            <person name="Tice H."/>
            <person name="Pitluck S."/>
            <person name="Bruce D."/>
            <person name="Goodwin L."/>
            <person name="Han C."/>
            <person name="Tapia R."/>
            <person name="Saunders E."/>
            <person name="Schmutz J."/>
            <person name="Brettin T."/>
            <person name="Larimer F."/>
            <person name="Land M."/>
            <person name="Hauser L."/>
            <person name="Vargas C."/>
            <person name="Nieto J.J."/>
            <person name="Kyrpides N.C."/>
            <person name="Ivanova N."/>
            <person name="Goker M."/>
            <person name="Klenk H.P."/>
            <person name="Csonka L.N."/>
            <person name="Woyke T."/>
        </authorList>
    </citation>
    <scope>NUCLEOTIDE SEQUENCE [LARGE SCALE GENOMIC DNA]</scope>
    <source>
        <strain evidence="2">ATCC BAA-138 / DSM 3043 / CIP 106854 / NCIMB 13768 / 1H11</strain>
    </source>
</reference>
<proteinExistence type="predicted"/>
<accession>Q1QYA0</accession>
<dbReference type="AlphaFoldDB" id="Q1QYA0"/>
<dbReference type="HOGENOM" id="CLU_2286485_0_0_6"/>
<evidence type="ECO:0000313" key="2">
    <source>
        <dbReference type="Proteomes" id="UP000000239"/>
    </source>
</evidence>
<protein>
    <submittedName>
        <fullName evidence="1">Uncharacterized protein</fullName>
    </submittedName>
</protein>
<dbReference type="EMBL" id="CP000285">
    <property type="protein sequence ID" value="ABE58558.1"/>
    <property type="molecule type" value="Genomic_DNA"/>
</dbReference>
<dbReference type="KEGG" id="csa:Csal_1203"/>